<gene>
    <name evidence="1" type="ORF">AYI70_g1907</name>
</gene>
<protein>
    <submittedName>
        <fullName evidence="1">Uncharacterized protein</fullName>
    </submittedName>
</protein>
<comment type="caution">
    <text evidence="1">The sequence shown here is derived from an EMBL/GenBank/DDBJ whole genome shotgun (WGS) entry which is preliminary data.</text>
</comment>
<evidence type="ECO:0000313" key="1">
    <source>
        <dbReference type="EMBL" id="OMJ23964.1"/>
    </source>
</evidence>
<dbReference type="EMBL" id="LSSN01000439">
    <property type="protein sequence ID" value="OMJ23964.1"/>
    <property type="molecule type" value="Genomic_DNA"/>
</dbReference>
<keyword evidence="2" id="KW-1185">Reference proteome</keyword>
<dbReference type="Proteomes" id="UP000187283">
    <property type="component" value="Unassembled WGS sequence"/>
</dbReference>
<sequence length="124" mass="14134">MSRVGTFLSGTVVSLGTSYACASYFNHETNYIRYKIDSSRKSLINSAYGNDDSSKLSRHDNTFIQPVQNSILIDKIEQISDAYEHRFKGYILPLAQCEWNSRISNAFNTISDYGNTVFDEIRQI</sequence>
<evidence type="ECO:0000313" key="2">
    <source>
        <dbReference type="Proteomes" id="UP000187283"/>
    </source>
</evidence>
<organism evidence="1 2">
    <name type="scientific">Smittium culicis</name>
    <dbReference type="NCBI Taxonomy" id="133412"/>
    <lineage>
        <taxon>Eukaryota</taxon>
        <taxon>Fungi</taxon>
        <taxon>Fungi incertae sedis</taxon>
        <taxon>Zoopagomycota</taxon>
        <taxon>Kickxellomycotina</taxon>
        <taxon>Harpellomycetes</taxon>
        <taxon>Harpellales</taxon>
        <taxon>Legeriomycetaceae</taxon>
        <taxon>Smittium</taxon>
    </lineage>
</organism>
<accession>A0A1R1YAQ1</accession>
<dbReference type="OrthoDB" id="5606156at2759"/>
<proteinExistence type="predicted"/>
<reference evidence="1 2" key="1">
    <citation type="submission" date="2017-01" db="EMBL/GenBank/DDBJ databases">
        <authorList>
            <person name="Mah S.A."/>
            <person name="Swanson W.J."/>
            <person name="Moy G.W."/>
            <person name="Vacquier V.D."/>
        </authorList>
    </citation>
    <scope>NUCLEOTIDE SEQUENCE [LARGE SCALE GENOMIC DNA]</scope>
    <source>
        <strain evidence="1 2">GSMNP</strain>
    </source>
</reference>
<dbReference type="AlphaFoldDB" id="A0A1R1YAQ1"/>
<name>A0A1R1YAQ1_9FUNG</name>
<dbReference type="PROSITE" id="PS51257">
    <property type="entry name" value="PROKAR_LIPOPROTEIN"/>
    <property type="match status" value="1"/>
</dbReference>